<keyword evidence="7" id="KW-1185">Reference proteome</keyword>
<name>A0A5C6RWF5_9FLAO</name>
<evidence type="ECO:0008006" key="8">
    <source>
        <dbReference type="Google" id="ProtNLM"/>
    </source>
</evidence>
<dbReference type="GO" id="GO:0016020">
    <property type="term" value="C:membrane"/>
    <property type="evidence" value="ECO:0007669"/>
    <property type="project" value="UniProtKB-SubCell"/>
</dbReference>
<feature type="transmembrane region" description="Helical" evidence="5">
    <location>
        <begin position="59"/>
        <end position="77"/>
    </location>
</feature>
<dbReference type="OrthoDB" id="654481at2"/>
<dbReference type="PANTHER" id="PTHR11040">
    <property type="entry name" value="ZINC/IRON TRANSPORTER"/>
    <property type="match status" value="1"/>
</dbReference>
<evidence type="ECO:0000256" key="5">
    <source>
        <dbReference type="SAM" id="Phobius"/>
    </source>
</evidence>
<organism evidence="6 7">
    <name type="scientific">Vicingus serpentipes</name>
    <dbReference type="NCBI Taxonomy" id="1926625"/>
    <lineage>
        <taxon>Bacteria</taxon>
        <taxon>Pseudomonadati</taxon>
        <taxon>Bacteroidota</taxon>
        <taxon>Flavobacteriia</taxon>
        <taxon>Flavobacteriales</taxon>
        <taxon>Vicingaceae</taxon>
        <taxon>Vicingus</taxon>
    </lineage>
</organism>
<evidence type="ECO:0000313" key="7">
    <source>
        <dbReference type="Proteomes" id="UP000321721"/>
    </source>
</evidence>
<keyword evidence="2 5" id="KW-0812">Transmembrane</keyword>
<dbReference type="AlphaFoldDB" id="A0A5C6RWF5"/>
<feature type="transmembrane region" description="Helical" evidence="5">
    <location>
        <begin position="159"/>
        <end position="177"/>
    </location>
</feature>
<keyword evidence="4 5" id="KW-0472">Membrane</keyword>
<evidence type="ECO:0000256" key="1">
    <source>
        <dbReference type="ARBA" id="ARBA00004141"/>
    </source>
</evidence>
<gene>
    <name evidence="6" type="ORF">FRY74_04955</name>
</gene>
<dbReference type="RefSeq" id="WP_147099220.1">
    <property type="nucleotide sequence ID" value="NZ_VOOS01000002.1"/>
</dbReference>
<evidence type="ECO:0000256" key="2">
    <source>
        <dbReference type="ARBA" id="ARBA00022692"/>
    </source>
</evidence>
<feature type="transmembrane region" description="Helical" evidence="5">
    <location>
        <begin position="6"/>
        <end position="23"/>
    </location>
</feature>
<dbReference type="PANTHER" id="PTHR11040:SF44">
    <property type="entry name" value="PROTEIN ZNTC-RELATED"/>
    <property type="match status" value="1"/>
</dbReference>
<dbReference type="Pfam" id="PF02535">
    <property type="entry name" value="Zip"/>
    <property type="match status" value="1"/>
</dbReference>
<dbReference type="Proteomes" id="UP000321721">
    <property type="component" value="Unassembled WGS sequence"/>
</dbReference>
<keyword evidence="3 5" id="KW-1133">Transmembrane helix</keyword>
<proteinExistence type="predicted"/>
<feature type="transmembrane region" description="Helical" evidence="5">
    <location>
        <begin position="130"/>
        <end position="152"/>
    </location>
</feature>
<feature type="transmembrane region" description="Helical" evidence="5">
    <location>
        <begin position="35"/>
        <end position="53"/>
    </location>
</feature>
<protein>
    <recommendedName>
        <fullName evidence="8">ZIP family metal transporter</fullName>
    </recommendedName>
</protein>
<dbReference type="GO" id="GO:0005385">
    <property type="term" value="F:zinc ion transmembrane transporter activity"/>
    <property type="evidence" value="ECO:0007669"/>
    <property type="project" value="TreeGrafter"/>
</dbReference>
<evidence type="ECO:0000313" key="6">
    <source>
        <dbReference type="EMBL" id="TXB65920.1"/>
    </source>
</evidence>
<evidence type="ECO:0000256" key="3">
    <source>
        <dbReference type="ARBA" id="ARBA00022989"/>
    </source>
</evidence>
<reference evidence="6 7" key="1">
    <citation type="submission" date="2019-08" db="EMBL/GenBank/DDBJ databases">
        <title>Genome of Vicingus serpentipes NCIMB 15042.</title>
        <authorList>
            <person name="Bowman J.P."/>
        </authorList>
    </citation>
    <scope>NUCLEOTIDE SEQUENCE [LARGE SCALE GENOMIC DNA]</scope>
    <source>
        <strain evidence="6 7">NCIMB 15042</strain>
    </source>
</reference>
<feature type="transmembrane region" description="Helical" evidence="5">
    <location>
        <begin position="217"/>
        <end position="234"/>
    </location>
</feature>
<feature type="transmembrane region" description="Helical" evidence="5">
    <location>
        <begin position="189"/>
        <end position="208"/>
    </location>
</feature>
<feature type="transmembrane region" description="Helical" evidence="5">
    <location>
        <begin position="98"/>
        <end position="118"/>
    </location>
</feature>
<dbReference type="InterPro" id="IPR003689">
    <property type="entry name" value="ZIP"/>
</dbReference>
<sequence>MNDFIIYISLFLVAFLGGLLVIWKKPKVNQNFKLLLSFSGAFLLAICFLHLIPELYHDYSPSIGLFILIGFVLQLLLEFFSQGIEHGHLHYHGDKKTIFPYTVFISLCFHALMEGMALTDPHHHDDGQPLLLGILIHKFPVAIILCTLLLASGIKNSKLILSLIVFSLAAPIGLFIANQLGNSLNFDTSIFLALAVGIFLHISTTILFETSEGHKFHLKKFVSIIIGLVAAVIML</sequence>
<evidence type="ECO:0000256" key="4">
    <source>
        <dbReference type="ARBA" id="ARBA00023136"/>
    </source>
</evidence>
<dbReference type="EMBL" id="VOOS01000002">
    <property type="protein sequence ID" value="TXB65920.1"/>
    <property type="molecule type" value="Genomic_DNA"/>
</dbReference>
<comment type="subcellular location">
    <subcellularLocation>
        <location evidence="1">Membrane</location>
        <topology evidence="1">Multi-pass membrane protein</topology>
    </subcellularLocation>
</comment>
<comment type="caution">
    <text evidence="6">The sequence shown here is derived from an EMBL/GenBank/DDBJ whole genome shotgun (WGS) entry which is preliminary data.</text>
</comment>
<accession>A0A5C6RWF5</accession>